<dbReference type="Gene3D" id="2.40.380.10">
    <property type="entry name" value="FomD-like"/>
    <property type="match status" value="1"/>
</dbReference>
<organism evidence="2 3">
    <name type="scientific">Fodinicola feengrottensis</name>
    <dbReference type="NCBI Taxonomy" id="435914"/>
    <lineage>
        <taxon>Bacteria</taxon>
        <taxon>Bacillati</taxon>
        <taxon>Actinomycetota</taxon>
        <taxon>Actinomycetes</taxon>
        <taxon>Mycobacteriales</taxon>
        <taxon>Fodinicola</taxon>
    </lineage>
</organism>
<dbReference type="Pfam" id="PF04167">
    <property type="entry name" value="DUF402"/>
    <property type="match status" value="1"/>
</dbReference>
<comment type="caution">
    <text evidence="2">The sequence shown here is derived from an EMBL/GenBank/DDBJ whole genome shotgun (WGS) entry which is preliminary data.</text>
</comment>
<reference evidence="2 3" key="1">
    <citation type="journal article" date="2019" name="Int. J. Syst. Evol. Microbiol.">
        <title>The Global Catalogue of Microorganisms (GCM) 10K type strain sequencing project: providing services to taxonomists for standard genome sequencing and annotation.</title>
        <authorList>
            <consortium name="The Broad Institute Genomics Platform"/>
            <consortium name="The Broad Institute Genome Sequencing Center for Infectious Disease"/>
            <person name="Wu L."/>
            <person name="Ma J."/>
        </authorList>
    </citation>
    <scope>NUCLEOTIDE SEQUENCE [LARGE SCALE GENOMIC DNA]</scope>
    <source>
        <strain evidence="2 3">JCM 14718</strain>
    </source>
</reference>
<sequence>MDWESGSRVVVRHFRGREPHAALPTTVVTEDSTGLLLWLAGGTPVVRGLLADGRTVRDVGVVASALLPRSLRPRQWRGTGILMLIPPAEDWSLWWFFRDDGSFMGWYGNLEDRQVRRVVDGVQYVDTADNALDVWFEPDRSWSWKDEDEFADLTGLPGYWTAAQAPHIRAAGERLITLAESGAPPFDGRWTDFRPDPSWPLPTLPPHWHAA</sequence>
<evidence type="ECO:0000313" key="2">
    <source>
        <dbReference type="EMBL" id="GAA1682201.1"/>
    </source>
</evidence>
<dbReference type="InterPro" id="IPR035930">
    <property type="entry name" value="FomD-like_sf"/>
</dbReference>
<accession>A0ABN2H5A2</accession>
<protein>
    <submittedName>
        <fullName evidence="2">DUF402 domain-containing protein</fullName>
    </submittedName>
</protein>
<dbReference type="InterPro" id="IPR007295">
    <property type="entry name" value="DUF402"/>
</dbReference>
<evidence type="ECO:0000313" key="3">
    <source>
        <dbReference type="Proteomes" id="UP001500618"/>
    </source>
</evidence>
<dbReference type="RefSeq" id="WP_344311259.1">
    <property type="nucleotide sequence ID" value="NZ_BAAANY010000010.1"/>
</dbReference>
<dbReference type="SUPFAM" id="SSF159234">
    <property type="entry name" value="FomD-like"/>
    <property type="match status" value="1"/>
</dbReference>
<gene>
    <name evidence="2" type="ORF">GCM10009765_34240</name>
</gene>
<evidence type="ECO:0000259" key="1">
    <source>
        <dbReference type="Pfam" id="PF04167"/>
    </source>
</evidence>
<name>A0ABN2H5A2_9ACTN</name>
<keyword evidence="3" id="KW-1185">Reference proteome</keyword>
<dbReference type="Proteomes" id="UP001500618">
    <property type="component" value="Unassembled WGS sequence"/>
</dbReference>
<feature type="domain" description="DUF402" evidence="1">
    <location>
        <begin position="68"/>
        <end position="182"/>
    </location>
</feature>
<dbReference type="EMBL" id="BAAANY010000010">
    <property type="protein sequence ID" value="GAA1682201.1"/>
    <property type="molecule type" value="Genomic_DNA"/>
</dbReference>
<proteinExistence type="predicted"/>